<evidence type="ECO:0000313" key="9">
    <source>
        <dbReference type="Proteomes" id="UP000501168"/>
    </source>
</evidence>
<evidence type="ECO:0000256" key="7">
    <source>
        <dbReference type="SAM" id="Phobius"/>
    </source>
</evidence>
<dbReference type="Proteomes" id="UP000501168">
    <property type="component" value="Chromosome"/>
</dbReference>
<dbReference type="FunCoup" id="A0A6G9I8S1">
    <property type="interactions" value="44"/>
</dbReference>
<comment type="similarity">
    <text evidence="2">Belongs to the UPF0410 family.</text>
</comment>
<protein>
    <submittedName>
        <fullName evidence="8">GlsB/YeaQ/YmgE family stress response membrane protein</fullName>
    </submittedName>
</protein>
<proteinExistence type="inferred from homology"/>
<gene>
    <name evidence="8" type="ORF">IPMB12_00105</name>
</gene>
<feature type="transmembrane region" description="Helical" evidence="7">
    <location>
        <begin position="32"/>
        <end position="52"/>
    </location>
</feature>
<dbReference type="AlphaFoldDB" id="A0A6G9I8S1"/>
<dbReference type="Pfam" id="PF04226">
    <property type="entry name" value="Transgly_assoc"/>
    <property type="match status" value="1"/>
</dbReference>
<evidence type="ECO:0000256" key="1">
    <source>
        <dbReference type="ARBA" id="ARBA00004651"/>
    </source>
</evidence>
<evidence type="ECO:0000313" key="8">
    <source>
        <dbReference type="EMBL" id="QIQ20222.1"/>
    </source>
</evidence>
<accession>A0A6G9I8S1</accession>
<dbReference type="EMBL" id="CP050253">
    <property type="protein sequence ID" value="QIQ20222.1"/>
    <property type="molecule type" value="Genomic_DNA"/>
</dbReference>
<dbReference type="GO" id="GO:0005886">
    <property type="term" value="C:plasma membrane"/>
    <property type="evidence" value="ECO:0007669"/>
    <property type="project" value="UniProtKB-SubCell"/>
</dbReference>
<keyword evidence="9" id="KW-1185">Reference proteome</keyword>
<dbReference type="InParanoid" id="A0A6G9I8S1"/>
<feature type="transmembrane region" description="Helical" evidence="7">
    <location>
        <begin position="58"/>
        <end position="77"/>
    </location>
</feature>
<evidence type="ECO:0000256" key="6">
    <source>
        <dbReference type="ARBA" id="ARBA00023136"/>
    </source>
</evidence>
<evidence type="ECO:0000256" key="4">
    <source>
        <dbReference type="ARBA" id="ARBA00022692"/>
    </source>
</evidence>
<keyword evidence="4 7" id="KW-0812">Transmembrane</keyword>
<evidence type="ECO:0000256" key="2">
    <source>
        <dbReference type="ARBA" id="ARBA00011006"/>
    </source>
</evidence>
<organism evidence="8 9">
    <name type="scientific">Zophobihabitans entericus</name>
    <dbReference type="NCBI Taxonomy" id="1635327"/>
    <lineage>
        <taxon>Bacteria</taxon>
        <taxon>Pseudomonadati</taxon>
        <taxon>Pseudomonadota</taxon>
        <taxon>Gammaproteobacteria</taxon>
        <taxon>Orbales</taxon>
        <taxon>Orbaceae</taxon>
        <taxon>Zophobihabitans</taxon>
    </lineage>
</organism>
<dbReference type="PANTHER" id="PTHR33884">
    <property type="entry name" value="UPF0410 PROTEIN YMGE"/>
    <property type="match status" value="1"/>
</dbReference>
<name>A0A6G9I8S1_9GAMM</name>
<keyword evidence="3" id="KW-1003">Cell membrane</keyword>
<keyword evidence="6 7" id="KW-0472">Membrane</keyword>
<dbReference type="PANTHER" id="PTHR33884:SF4">
    <property type="entry name" value="UPF0410 PROTEIN YEAQ"/>
    <property type="match status" value="1"/>
</dbReference>
<evidence type="ECO:0000256" key="5">
    <source>
        <dbReference type="ARBA" id="ARBA00022989"/>
    </source>
</evidence>
<reference evidence="8 9" key="1">
    <citation type="submission" date="2020-03" db="EMBL/GenBank/DDBJ databases">
        <title>Complete genome sequence of Orbus sp. IPMB12 (BCRC 80908).</title>
        <authorList>
            <person name="Lo W.-S."/>
            <person name="Chang T.-H."/>
            <person name="Kuo C.-H."/>
        </authorList>
    </citation>
    <scope>NUCLEOTIDE SEQUENCE [LARGE SCALE GENOMIC DNA]</scope>
    <source>
        <strain evidence="8 9">IPMB12</strain>
    </source>
</reference>
<dbReference type="InterPro" id="IPR007341">
    <property type="entry name" value="Transgly_assoc"/>
</dbReference>
<dbReference type="RefSeq" id="WP_166913758.1">
    <property type="nucleotide sequence ID" value="NZ_CP050253.1"/>
</dbReference>
<evidence type="ECO:0000256" key="3">
    <source>
        <dbReference type="ARBA" id="ARBA00022475"/>
    </source>
</evidence>
<sequence>MGILSWIVLGFIAGLLAKFFMPIAGGLGFIKTILLGIVGAIVGGYISTFFGWGSVNGFNFSSILISFLGAVLVLYVYRLLKK</sequence>
<feature type="transmembrane region" description="Helical" evidence="7">
    <location>
        <begin position="6"/>
        <end position="25"/>
    </location>
</feature>
<dbReference type="KEGG" id="orb:IPMB12_00105"/>
<keyword evidence="5 7" id="KW-1133">Transmembrane helix</keyword>
<comment type="subcellular location">
    <subcellularLocation>
        <location evidence="1">Cell membrane</location>
        <topology evidence="1">Multi-pass membrane protein</topology>
    </subcellularLocation>
</comment>